<keyword evidence="4" id="KW-1185">Reference proteome</keyword>
<dbReference type="PANTHER" id="PTHR43563">
    <property type="entry name" value="AMINE OXIDASE"/>
    <property type="match status" value="1"/>
</dbReference>
<proteinExistence type="inferred from homology"/>
<gene>
    <name evidence="3" type="ORF">GPAL_3754</name>
</gene>
<dbReference type="EMBL" id="BAEQ01000065">
    <property type="protein sequence ID" value="GAC30594.1"/>
    <property type="molecule type" value="Genomic_DNA"/>
</dbReference>
<dbReference type="InterPro" id="IPR002937">
    <property type="entry name" value="Amino_oxidase"/>
</dbReference>
<comment type="similarity">
    <text evidence="1">Belongs to the flavin monoamine oxidase family.</text>
</comment>
<dbReference type="InterPro" id="IPR050703">
    <property type="entry name" value="Flavin_MAO"/>
</dbReference>
<reference evidence="4" key="1">
    <citation type="journal article" date="2014" name="Environ. Microbiol.">
        <title>Comparative genomics of the marine bacterial genus Glaciecola reveals the high degree of genomic diversity and genomic characteristic for cold adaptation.</title>
        <authorList>
            <person name="Qin Q.L."/>
            <person name="Xie B.B."/>
            <person name="Yu Y."/>
            <person name="Shu Y.L."/>
            <person name="Rong J.C."/>
            <person name="Zhang Y.J."/>
            <person name="Zhao D.L."/>
            <person name="Chen X.L."/>
            <person name="Zhang X.Y."/>
            <person name="Chen B."/>
            <person name="Zhou B.C."/>
            <person name="Zhang Y.Z."/>
        </authorList>
    </citation>
    <scope>NUCLEOTIDE SEQUENCE [LARGE SCALE GENOMIC DNA]</scope>
    <source>
        <strain evidence="4">ACAM 615</strain>
    </source>
</reference>
<dbReference type="PANTHER" id="PTHR43563:SF1">
    <property type="entry name" value="AMINE OXIDASE [FLAVIN-CONTAINING] B"/>
    <property type="match status" value="1"/>
</dbReference>
<protein>
    <submittedName>
        <fullName evidence="3">Monoamine oxidase</fullName>
        <ecNumber evidence="3">1.4.3.4</ecNumber>
    </submittedName>
</protein>
<organism evidence="3 4">
    <name type="scientific">Brumicola pallidula DSM 14239 = ACAM 615</name>
    <dbReference type="NCBI Taxonomy" id="1121922"/>
    <lineage>
        <taxon>Bacteria</taxon>
        <taxon>Pseudomonadati</taxon>
        <taxon>Pseudomonadota</taxon>
        <taxon>Gammaproteobacteria</taxon>
        <taxon>Alteromonadales</taxon>
        <taxon>Alteromonadaceae</taxon>
        <taxon>Brumicola</taxon>
    </lineage>
</organism>
<dbReference type="Pfam" id="PF01593">
    <property type="entry name" value="Amino_oxidase"/>
    <property type="match status" value="1"/>
</dbReference>
<accession>K6YCX6</accession>
<dbReference type="GO" id="GO:0097621">
    <property type="term" value="F:monoamine oxidase activity"/>
    <property type="evidence" value="ECO:0007669"/>
    <property type="project" value="UniProtKB-EC"/>
</dbReference>
<dbReference type="Gene3D" id="3.50.50.60">
    <property type="entry name" value="FAD/NAD(P)-binding domain"/>
    <property type="match status" value="2"/>
</dbReference>
<dbReference type="SUPFAM" id="SSF54373">
    <property type="entry name" value="FAD-linked reductases, C-terminal domain"/>
    <property type="match status" value="1"/>
</dbReference>
<dbReference type="Pfam" id="PF13450">
    <property type="entry name" value="NAD_binding_8"/>
    <property type="match status" value="1"/>
</dbReference>
<dbReference type="STRING" id="1121922.GCA_000428905_03288"/>
<dbReference type="SUPFAM" id="SSF51905">
    <property type="entry name" value="FAD/NAD(P)-binding domain"/>
    <property type="match status" value="1"/>
</dbReference>
<evidence type="ECO:0000259" key="2">
    <source>
        <dbReference type="Pfam" id="PF01593"/>
    </source>
</evidence>
<name>K6YCX6_9ALTE</name>
<evidence type="ECO:0000313" key="4">
    <source>
        <dbReference type="Proteomes" id="UP000006251"/>
    </source>
</evidence>
<sequence>MKKNHPKVGIVGGGLAGIYTAYLLTQHNITYDIIEAKAIFGGRIYGENTQSDDYKIDLGPSWIFPHQQEIQKLVTRLGLQLVEQYNSGDALFQRSANQQPEPFSGVAPPVMYRIFGGTSRLIDLLSENIDEQNIRLSTTANSLQYDGQYWHIKMQTSKSQCGLLEKDKSTATPEELTISSAFFEHLVIAVPPRVIAHKLSFEHHESTTGSSTQVPDIFHEKAVIQQAFLQVLNNKFEQVPTWMAAQAKFAVTYSRPFWRKSGLSGQAFSHVGPMGEIHDASFEDDSGNSVFALFGFIGIPFAHRQQVSIEQMKNACLSQLASIFGLKANEYQQTYYKDWASDIFTANSVDQTQAPMHPHIDLASEQPHLQQIKLHLATSEFSEREAGYMEGAILAATNAVEEILLTVP</sequence>
<feature type="domain" description="Amine oxidase" evidence="2">
    <location>
        <begin position="116"/>
        <end position="404"/>
    </location>
</feature>
<dbReference type="InterPro" id="IPR036188">
    <property type="entry name" value="FAD/NAD-bd_sf"/>
</dbReference>
<dbReference type="EC" id="1.4.3.4" evidence="3"/>
<dbReference type="Proteomes" id="UP000006251">
    <property type="component" value="Unassembled WGS sequence"/>
</dbReference>
<dbReference type="AlphaFoldDB" id="K6YCX6"/>
<evidence type="ECO:0000256" key="1">
    <source>
        <dbReference type="ARBA" id="ARBA00005995"/>
    </source>
</evidence>
<comment type="caution">
    <text evidence="3">The sequence shown here is derived from an EMBL/GenBank/DDBJ whole genome shotgun (WGS) entry which is preliminary data.</text>
</comment>
<keyword evidence="3" id="KW-0560">Oxidoreductase</keyword>
<dbReference type="OrthoDB" id="337830at2"/>
<dbReference type="RefSeq" id="WP_006014966.1">
    <property type="nucleotide sequence ID" value="NZ_BAEQ01000065.1"/>
</dbReference>
<evidence type="ECO:0000313" key="3">
    <source>
        <dbReference type="EMBL" id="GAC30594.1"/>
    </source>
</evidence>